<dbReference type="EMBL" id="HG793138">
    <property type="protein sequence ID" value="CRL21252.1"/>
    <property type="molecule type" value="Genomic_DNA"/>
</dbReference>
<reference evidence="1 2" key="1">
    <citation type="journal article" date="2014" name="Nat. Commun.">
        <title>Multiple recent horizontal transfers of a large genomic region in cheese making fungi.</title>
        <authorList>
            <person name="Cheeseman K."/>
            <person name="Ropars J."/>
            <person name="Renault P."/>
            <person name="Dupont J."/>
            <person name="Gouzy J."/>
            <person name="Branca A."/>
            <person name="Abraham A.L."/>
            <person name="Ceppi M."/>
            <person name="Conseiller E."/>
            <person name="Debuchy R."/>
            <person name="Malagnac F."/>
            <person name="Goarin A."/>
            <person name="Silar P."/>
            <person name="Lacoste S."/>
            <person name="Sallet E."/>
            <person name="Bensimon A."/>
            <person name="Giraud T."/>
            <person name="Brygoo Y."/>
        </authorList>
    </citation>
    <scope>NUCLEOTIDE SEQUENCE [LARGE SCALE GENOMIC DNA]</scope>
    <source>
        <strain evidence="2">FM 013</strain>
    </source>
</reference>
<dbReference type="Proteomes" id="UP000053732">
    <property type="component" value="Unassembled WGS sequence"/>
</dbReference>
<gene>
    <name evidence="1" type="ORF">PCAMFM013_S005g000416</name>
</gene>
<keyword evidence="2" id="KW-1185">Reference proteome</keyword>
<evidence type="ECO:0000313" key="2">
    <source>
        <dbReference type="Proteomes" id="UP000053732"/>
    </source>
</evidence>
<name>A0A0G4P4P6_PENC3</name>
<sequence>MLRLIFLAGQKSGYSEGHYNALKEAEVERELIDGTIAAVTTTEHSVIPLESDTFFGRAGDWGLLVYTKDSHVVVGLLFAGRPHPLCSASFTHINDLINDIKSTTGATGV</sequence>
<dbReference type="STRING" id="1429867.A0A0G4P4P6"/>
<organism evidence="1 2">
    <name type="scientific">Penicillium camemberti (strain FM 013)</name>
    <dbReference type="NCBI Taxonomy" id="1429867"/>
    <lineage>
        <taxon>Eukaryota</taxon>
        <taxon>Fungi</taxon>
        <taxon>Dikarya</taxon>
        <taxon>Ascomycota</taxon>
        <taxon>Pezizomycotina</taxon>
        <taxon>Eurotiomycetes</taxon>
        <taxon>Eurotiomycetidae</taxon>
        <taxon>Eurotiales</taxon>
        <taxon>Aspergillaceae</taxon>
        <taxon>Penicillium</taxon>
    </lineage>
</organism>
<evidence type="ECO:0000313" key="1">
    <source>
        <dbReference type="EMBL" id="CRL21252.1"/>
    </source>
</evidence>
<protein>
    <submittedName>
        <fullName evidence="1">Str. FM013</fullName>
    </submittedName>
</protein>
<dbReference type="AlphaFoldDB" id="A0A0G4P4P6"/>
<proteinExistence type="predicted"/>
<accession>A0A0G4P4P6</accession>